<dbReference type="Proteomes" id="UP000050525">
    <property type="component" value="Unassembled WGS sequence"/>
</dbReference>
<accession>A0A151PA17</accession>
<name>A0A151PA17_ALLMI</name>
<sequence length="84" mass="9491">MTRRGGALKHINQVPQAKGAVYAFWLPEKKEEVPCGLGSQPASQLLRVGVWQLIEAKLMMNFLQKSAMHCIFVKSMLEFHLYCG</sequence>
<evidence type="ECO:0000313" key="1">
    <source>
        <dbReference type="EMBL" id="KYO45888.1"/>
    </source>
</evidence>
<keyword evidence="2" id="KW-1185">Reference proteome</keyword>
<proteinExistence type="predicted"/>
<dbReference type="AlphaFoldDB" id="A0A151PA17"/>
<protein>
    <submittedName>
        <fullName evidence="1">Uncharacterized protein</fullName>
    </submittedName>
</protein>
<evidence type="ECO:0000313" key="2">
    <source>
        <dbReference type="Proteomes" id="UP000050525"/>
    </source>
</evidence>
<gene>
    <name evidence="1" type="ORF">Y1Q_0021515</name>
</gene>
<comment type="caution">
    <text evidence="1">The sequence shown here is derived from an EMBL/GenBank/DDBJ whole genome shotgun (WGS) entry which is preliminary data.</text>
</comment>
<organism evidence="1 2">
    <name type="scientific">Alligator mississippiensis</name>
    <name type="common">American alligator</name>
    <dbReference type="NCBI Taxonomy" id="8496"/>
    <lineage>
        <taxon>Eukaryota</taxon>
        <taxon>Metazoa</taxon>
        <taxon>Chordata</taxon>
        <taxon>Craniata</taxon>
        <taxon>Vertebrata</taxon>
        <taxon>Euteleostomi</taxon>
        <taxon>Archelosauria</taxon>
        <taxon>Archosauria</taxon>
        <taxon>Crocodylia</taxon>
        <taxon>Alligatoridae</taxon>
        <taxon>Alligatorinae</taxon>
        <taxon>Alligator</taxon>
    </lineage>
</organism>
<dbReference type="EMBL" id="AKHW03000533">
    <property type="protein sequence ID" value="KYO45888.1"/>
    <property type="molecule type" value="Genomic_DNA"/>
</dbReference>
<reference evidence="1 2" key="1">
    <citation type="journal article" date="2012" name="Genome Biol.">
        <title>Sequencing three crocodilian genomes to illuminate the evolution of archosaurs and amniotes.</title>
        <authorList>
            <person name="St John J.A."/>
            <person name="Braun E.L."/>
            <person name="Isberg S.R."/>
            <person name="Miles L.G."/>
            <person name="Chong A.Y."/>
            <person name="Gongora J."/>
            <person name="Dalzell P."/>
            <person name="Moran C."/>
            <person name="Bed'hom B."/>
            <person name="Abzhanov A."/>
            <person name="Burgess S.C."/>
            <person name="Cooksey A.M."/>
            <person name="Castoe T.A."/>
            <person name="Crawford N.G."/>
            <person name="Densmore L.D."/>
            <person name="Drew J.C."/>
            <person name="Edwards S.V."/>
            <person name="Faircloth B.C."/>
            <person name="Fujita M.K."/>
            <person name="Greenwold M.J."/>
            <person name="Hoffmann F.G."/>
            <person name="Howard J.M."/>
            <person name="Iguchi T."/>
            <person name="Janes D.E."/>
            <person name="Khan S.Y."/>
            <person name="Kohno S."/>
            <person name="de Koning A.J."/>
            <person name="Lance S.L."/>
            <person name="McCarthy F.M."/>
            <person name="McCormack J.E."/>
            <person name="Merchant M.E."/>
            <person name="Peterson D.G."/>
            <person name="Pollock D.D."/>
            <person name="Pourmand N."/>
            <person name="Raney B.J."/>
            <person name="Roessler K.A."/>
            <person name="Sanford J.R."/>
            <person name="Sawyer R.H."/>
            <person name="Schmidt C.J."/>
            <person name="Triplett E.W."/>
            <person name="Tuberville T.D."/>
            <person name="Venegas-Anaya M."/>
            <person name="Howard J.T."/>
            <person name="Jarvis E.D."/>
            <person name="Guillette L.J.Jr."/>
            <person name="Glenn T.C."/>
            <person name="Green R.E."/>
            <person name="Ray D.A."/>
        </authorList>
    </citation>
    <scope>NUCLEOTIDE SEQUENCE [LARGE SCALE GENOMIC DNA]</scope>
    <source>
        <strain evidence="1">KSC_2009_1</strain>
    </source>
</reference>